<accession>A0A090E1B4</accession>
<protein>
    <submittedName>
        <fullName evidence="1">Uncharacterized protein</fullName>
    </submittedName>
</protein>
<dbReference type="AlphaFoldDB" id="A0A090E1B4"/>
<organism evidence="1 2">
    <name type="scientific">Mesorhizobium plurifarium</name>
    <dbReference type="NCBI Taxonomy" id="69974"/>
    <lineage>
        <taxon>Bacteria</taxon>
        <taxon>Pseudomonadati</taxon>
        <taxon>Pseudomonadota</taxon>
        <taxon>Alphaproteobacteria</taxon>
        <taxon>Hyphomicrobiales</taxon>
        <taxon>Phyllobacteriaceae</taxon>
        <taxon>Mesorhizobium</taxon>
    </lineage>
</organism>
<name>A0A090E1B4_MESPL</name>
<proteinExistence type="predicted"/>
<dbReference type="STRING" id="69974.MPLDJ20_90151"/>
<evidence type="ECO:0000313" key="1">
    <source>
        <dbReference type="EMBL" id="CDX23179.1"/>
    </source>
</evidence>
<sequence length="129" mass="14623">MKPEQRARKWIEKKAKKGVRSYPVGTIAFYGPDDSRATKVAAAILPYQDSEVTELRRRFGETGDLRKDDKIFAEIAAFLWEQDVHSVVMVDGILGCPHEEGTDYPEGGVCPKCPYWAGRDRWTGKLKAY</sequence>
<reference evidence="2" key="1">
    <citation type="submission" date="2014-08" db="EMBL/GenBank/DDBJ databases">
        <authorList>
            <person name="Moulin L."/>
        </authorList>
    </citation>
    <scope>NUCLEOTIDE SEQUENCE [LARGE SCALE GENOMIC DNA]</scope>
</reference>
<dbReference type="EMBL" id="CCMZ01000034">
    <property type="protein sequence ID" value="CDX23179.1"/>
    <property type="molecule type" value="Genomic_DNA"/>
</dbReference>
<evidence type="ECO:0000313" key="2">
    <source>
        <dbReference type="Proteomes" id="UP000045285"/>
    </source>
</evidence>
<keyword evidence="2" id="KW-1185">Reference proteome</keyword>
<gene>
    <name evidence="1" type="ORF">MPL3356_40259</name>
</gene>
<dbReference type="Proteomes" id="UP000045285">
    <property type="component" value="Unassembled WGS sequence"/>
</dbReference>